<dbReference type="Proteomes" id="UP000230607">
    <property type="component" value="Chromosome 1"/>
</dbReference>
<dbReference type="GO" id="GO:0031071">
    <property type="term" value="F:cysteine desulfurase activity"/>
    <property type="evidence" value="ECO:0007669"/>
    <property type="project" value="UniProtKB-EC"/>
</dbReference>
<comment type="similarity">
    <text evidence="2">Belongs to the class-V pyridoxal-phosphate-dependent aminotransferase family. NifS/IscS subfamily.</text>
</comment>
<dbReference type="PROSITE" id="PS00595">
    <property type="entry name" value="AA_TRANSFER_CLASS_5"/>
    <property type="match status" value="1"/>
</dbReference>
<dbReference type="NCBIfam" id="NF002806">
    <property type="entry name" value="PRK02948.1"/>
    <property type="match status" value="1"/>
</dbReference>
<evidence type="ECO:0000256" key="2">
    <source>
        <dbReference type="ARBA" id="ARBA00006490"/>
    </source>
</evidence>
<dbReference type="RefSeq" id="WP_157928217.1">
    <property type="nucleotide sequence ID" value="NZ_LT841358.1"/>
</dbReference>
<dbReference type="PIRSF" id="PIRSF005572">
    <property type="entry name" value="NifS"/>
    <property type="match status" value="1"/>
</dbReference>
<dbReference type="InterPro" id="IPR016454">
    <property type="entry name" value="Cysteine_dSase"/>
</dbReference>
<evidence type="ECO:0000256" key="3">
    <source>
        <dbReference type="ARBA" id="ARBA00012239"/>
    </source>
</evidence>
<dbReference type="InterPro" id="IPR000192">
    <property type="entry name" value="Aminotrans_V_dom"/>
</dbReference>
<gene>
    <name evidence="11" type="primary">iscS</name>
    <name evidence="11" type="ORF">NCS_30294</name>
</gene>
<keyword evidence="12" id="KW-1185">Reference proteome</keyword>
<dbReference type="PANTHER" id="PTHR11601">
    <property type="entry name" value="CYSTEINE DESULFURYLASE FAMILY MEMBER"/>
    <property type="match status" value="1"/>
</dbReference>
<evidence type="ECO:0000313" key="11">
    <source>
        <dbReference type="EMBL" id="SMH72454.1"/>
    </source>
</evidence>
<keyword evidence="5" id="KW-0479">Metal-binding</keyword>
<evidence type="ECO:0000256" key="4">
    <source>
        <dbReference type="ARBA" id="ARBA00022679"/>
    </source>
</evidence>
<evidence type="ECO:0000256" key="1">
    <source>
        <dbReference type="ARBA" id="ARBA00001933"/>
    </source>
</evidence>
<comment type="cofactor">
    <cofactor evidence="1 9">
        <name>pyridoxal 5'-phosphate</name>
        <dbReference type="ChEBI" id="CHEBI:597326"/>
    </cofactor>
</comment>
<evidence type="ECO:0000256" key="7">
    <source>
        <dbReference type="ARBA" id="ARBA00023004"/>
    </source>
</evidence>
<protein>
    <recommendedName>
        <fullName evidence="3">cysteine desulfurase</fullName>
        <ecNumber evidence="3">2.8.1.7</ecNumber>
    </recommendedName>
</protein>
<name>A0A2H1FIA3_9ARCH</name>
<organism evidence="11 12">
    <name type="scientific">Candidatus Nitrosotalea okcheonensis</name>
    <dbReference type="NCBI Taxonomy" id="1903276"/>
    <lineage>
        <taxon>Archaea</taxon>
        <taxon>Nitrososphaerota</taxon>
        <taxon>Nitrososphaeria</taxon>
        <taxon>Nitrosotaleales</taxon>
        <taxon>Nitrosotaleaceae</taxon>
        <taxon>Nitrosotalea</taxon>
    </lineage>
</organism>
<dbReference type="PANTHER" id="PTHR11601:SF34">
    <property type="entry name" value="CYSTEINE DESULFURASE"/>
    <property type="match status" value="1"/>
</dbReference>
<evidence type="ECO:0000256" key="6">
    <source>
        <dbReference type="ARBA" id="ARBA00022898"/>
    </source>
</evidence>
<dbReference type="InterPro" id="IPR020578">
    <property type="entry name" value="Aminotrans_V_PyrdxlP_BS"/>
</dbReference>
<dbReference type="GO" id="GO:0051536">
    <property type="term" value="F:iron-sulfur cluster binding"/>
    <property type="evidence" value="ECO:0007669"/>
    <property type="project" value="UniProtKB-KW"/>
</dbReference>
<evidence type="ECO:0000313" key="12">
    <source>
        <dbReference type="Proteomes" id="UP000230607"/>
    </source>
</evidence>
<keyword evidence="4 11" id="KW-0808">Transferase</keyword>
<dbReference type="AlphaFoldDB" id="A0A2H1FIA3"/>
<dbReference type="Gene3D" id="3.40.640.10">
    <property type="entry name" value="Type I PLP-dependent aspartate aminotransferase-like (Major domain)"/>
    <property type="match status" value="1"/>
</dbReference>
<dbReference type="GO" id="GO:0046872">
    <property type="term" value="F:metal ion binding"/>
    <property type="evidence" value="ECO:0007669"/>
    <property type="project" value="UniProtKB-KW"/>
</dbReference>
<dbReference type="EMBL" id="LT841358">
    <property type="protein sequence ID" value="SMH72454.1"/>
    <property type="molecule type" value="Genomic_DNA"/>
</dbReference>
<dbReference type="OrthoDB" id="9577at2157"/>
<proteinExistence type="inferred from homology"/>
<accession>A0A2H1FIA3</accession>
<keyword evidence="8" id="KW-0411">Iron-sulfur</keyword>
<dbReference type="InterPro" id="IPR015422">
    <property type="entry name" value="PyrdxlP-dep_Trfase_small"/>
</dbReference>
<dbReference type="SUPFAM" id="SSF53383">
    <property type="entry name" value="PLP-dependent transferases"/>
    <property type="match status" value="1"/>
</dbReference>
<evidence type="ECO:0000259" key="10">
    <source>
        <dbReference type="Pfam" id="PF00266"/>
    </source>
</evidence>
<dbReference type="FunFam" id="3.40.640.10:FF:000084">
    <property type="entry name" value="IscS-like cysteine desulfurase"/>
    <property type="match status" value="1"/>
</dbReference>
<feature type="domain" description="Aminotransferase class V" evidence="10">
    <location>
        <begin position="2"/>
        <end position="360"/>
    </location>
</feature>
<sequence>MIYLDNAASTPVHEKVIEEMVPYFREQYGNPSSIHRHGRFANMAIQNARKRIASLINAHSNEILVTSGGTESNNTAIYGIASQSKGKHIITSSIEHDAILEPCKRLEKEGYMISFLPVDRYGFVDPEDLKKEISSDTCLITIMYANNEVGTIQSIKEMVQIAREKNVIFHTDAVQAVGKIPVDVKELGVDLLSISSHKINGPKGVGALYIRNGVKISPLILGGGQENGLRSGTENVASIVGFGTACELAKNNMSENSIHLKKLTSKLTTRILQEIPATTLNGHPNMRTPNNTHFTFFGINGEDLIIKLDEHKISASTGSACSVKIQKASHVLKAMGFSHEQVTGSLRLTAGITNTEQEIDETVDTLKKVVQELRAVSPYKSKYNF</sequence>
<evidence type="ECO:0000256" key="9">
    <source>
        <dbReference type="RuleBase" id="RU004504"/>
    </source>
</evidence>
<evidence type="ECO:0000256" key="8">
    <source>
        <dbReference type="ARBA" id="ARBA00023014"/>
    </source>
</evidence>
<dbReference type="Gene3D" id="3.90.1150.10">
    <property type="entry name" value="Aspartate Aminotransferase, domain 1"/>
    <property type="match status" value="1"/>
</dbReference>
<keyword evidence="7" id="KW-0408">Iron</keyword>
<dbReference type="Pfam" id="PF00266">
    <property type="entry name" value="Aminotran_5"/>
    <property type="match status" value="1"/>
</dbReference>
<dbReference type="EC" id="2.8.1.7" evidence="3"/>
<keyword evidence="6" id="KW-0663">Pyridoxal phosphate</keyword>
<evidence type="ECO:0000256" key="5">
    <source>
        <dbReference type="ARBA" id="ARBA00022723"/>
    </source>
</evidence>
<reference evidence="12" key="1">
    <citation type="submission" date="2017-03" db="EMBL/GenBank/DDBJ databases">
        <authorList>
            <person name="Herbold C."/>
        </authorList>
    </citation>
    <scope>NUCLEOTIDE SEQUENCE [LARGE SCALE GENOMIC DNA]</scope>
</reference>
<dbReference type="InterPro" id="IPR015424">
    <property type="entry name" value="PyrdxlP-dep_Trfase"/>
</dbReference>
<dbReference type="InterPro" id="IPR015421">
    <property type="entry name" value="PyrdxlP-dep_Trfase_major"/>
</dbReference>